<keyword evidence="15" id="KW-1185">Reference proteome</keyword>
<dbReference type="InterPro" id="IPR048833">
    <property type="entry name" value="CAA_C"/>
</dbReference>
<evidence type="ECO:0000256" key="6">
    <source>
        <dbReference type="ARBA" id="ARBA00022800"/>
    </source>
</evidence>
<dbReference type="SUPFAM" id="SSF55003">
    <property type="entry name" value="PAP/Archaeal CCA-adding enzyme, C-terminal domain"/>
    <property type="match status" value="1"/>
</dbReference>
<dbReference type="EMBL" id="LYOS01000002">
    <property type="protein sequence ID" value="OFV68146.1"/>
    <property type="molecule type" value="Genomic_DNA"/>
</dbReference>
<keyword evidence="8 10" id="KW-0460">Magnesium</keyword>
<organism evidence="14 15">
    <name type="scientific">Candidatus Syntropharchaeum caldarium</name>
    <dbReference type="NCBI Taxonomy" id="1838285"/>
    <lineage>
        <taxon>Archaea</taxon>
        <taxon>Methanobacteriati</taxon>
        <taxon>Methanobacteriota</taxon>
        <taxon>Stenosarchaea group</taxon>
        <taxon>Methanomicrobia</taxon>
        <taxon>Methanosarcinales</taxon>
        <taxon>ANME-2 cluster</taxon>
        <taxon>Candidatus Syntropharchaeum</taxon>
    </lineage>
</organism>
<dbReference type="EC" id="2.7.7.72" evidence="10"/>
<dbReference type="Gene3D" id="3.30.460.10">
    <property type="entry name" value="Beta Polymerase, domain 2"/>
    <property type="match status" value="1"/>
</dbReference>
<comment type="similarity">
    <text evidence="10">Belongs to the tRNA nucleotidyltransferase/poly(A) polymerase family. Archaeal CCA-adding enzyme subfamily.</text>
</comment>
<evidence type="ECO:0000313" key="14">
    <source>
        <dbReference type="EMBL" id="OFV68146.1"/>
    </source>
</evidence>
<dbReference type="GO" id="GO:0000049">
    <property type="term" value="F:tRNA binding"/>
    <property type="evidence" value="ECO:0007669"/>
    <property type="project" value="UniProtKB-UniRule"/>
</dbReference>
<dbReference type="PANTHER" id="PTHR39643:SF1">
    <property type="entry name" value="CCA-ADDING ENZYME"/>
    <property type="match status" value="1"/>
</dbReference>
<comment type="subunit">
    <text evidence="10">Homodimer.</text>
</comment>
<evidence type="ECO:0000259" key="13">
    <source>
        <dbReference type="Pfam" id="PF21133"/>
    </source>
</evidence>
<evidence type="ECO:0000256" key="2">
    <source>
        <dbReference type="ARBA" id="ARBA00022694"/>
    </source>
</evidence>
<feature type="binding site" evidence="10">
    <location>
        <position position="146"/>
    </location>
    <ligand>
        <name>Mg(2+)</name>
        <dbReference type="ChEBI" id="CHEBI:18420"/>
    </ligand>
</feature>
<evidence type="ECO:0000259" key="11">
    <source>
        <dbReference type="Pfam" id="PF01909"/>
    </source>
</evidence>
<keyword evidence="1 10" id="KW-0808">Transferase</keyword>
<accession>A0A1F2PBY0</accession>
<comment type="catalytic activity">
    <reaction evidence="10">
        <text>a tRNA with a 3' CCA end + 2 CTP + ATP = a tRNA with a 3' CCACCA end + 3 diphosphate</text>
        <dbReference type="Rhea" id="RHEA:76235"/>
        <dbReference type="Rhea" id="RHEA-COMP:10468"/>
        <dbReference type="Rhea" id="RHEA-COMP:18655"/>
        <dbReference type="ChEBI" id="CHEBI:30616"/>
        <dbReference type="ChEBI" id="CHEBI:33019"/>
        <dbReference type="ChEBI" id="CHEBI:37563"/>
        <dbReference type="ChEBI" id="CHEBI:83071"/>
        <dbReference type="ChEBI" id="CHEBI:195187"/>
    </reaction>
</comment>
<dbReference type="GO" id="GO:0160016">
    <property type="term" value="F:CCACCA tRNA nucleotidyltransferase activity"/>
    <property type="evidence" value="ECO:0007669"/>
    <property type="project" value="RHEA"/>
</dbReference>
<evidence type="ECO:0000256" key="7">
    <source>
        <dbReference type="ARBA" id="ARBA00022840"/>
    </source>
</evidence>
<feature type="binding site" evidence="10">
    <location>
        <position position="197"/>
    </location>
    <ligand>
        <name>CTP</name>
        <dbReference type="ChEBI" id="CHEBI:37563"/>
    </ligand>
</feature>
<evidence type="ECO:0000256" key="1">
    <source>
        <dbReference type="ARBA" id="ARBA00022679"/>
    </source>
</evidence>
<evidence type="ECO:0000256" key="8">
    <source>
        <dbReference type="ARBA" id="ARBA00022842"/>
    </source>
</evidence>
<dbReference type="HAMAP" id="MF_01264">
    <property type="entry name" value="CCA_arch"/>
    <property type="match status" value="1"/>
</dbReference>
<comment type="miscellaneous">
    <text evidence="10">A single active site specifically recognizes both ATP and CTP and is responsible for their addition.</text>
</comment>
<keyword evidence="6 10" id="KW-0692">RNA repair</keyword>
<dbReference type="Gene3D" id="3.30.70.1550">
    <property type="entry name" value="Archaeal tRNA CCA-adding enzyme catalytic domain"/>
    <property type="match status" value="1"/>
</dbReference>
<dbReference type="InterPro" id="IPR011068">
    <property type="entry name" value="NuclTrfase_I-like_C"/>
</dbReference>
<feature type="binding site" evidence="10">
    <location>
        <position position="70"/>
    </location>
    <ligand>
        <name>CTP</name>
        <dbReference type="ChEBI" id="CHEBI:37563"/>
    </ligand>
</feature>
<keyword evidence="5 10" id="KW-0547">Nucleotide-binding</keyword>
<comment type="cofactor">
    <cofactor evidence="10">
        <name>Mg(2+)</name>
        <dbReference type="ChEBI" id="CHEBI:18420"/>
    </cofactor>
</comment>
<evidence type="ECO:0000259" key="12">
    <source>
        <dbReference type="Pfam" id="PF09249"/>
    </source>
</evidence>
<dbReference type="PANTHER" id="PTHR39643">
    <property type="entry name" value="CCA-ADDING ENZYME"/>
    <property type="match status" value="1"/>
</dbReference>
<dbReference type="Pfam" id="PF09249">
    <property type="entry name" value="tRNA_NucTransf2"/>
    <property type="match status" value="1"/>
</dbReference>
<feature type="binding site" evidence="10">
    <location>
        <position position="67"/>
    </location>
    <ligand>
        <name>ATP</name>
        <dbReference type="ChEBI" id="CHEBI:30616"/>
    </ligand>
</feature>
<dbReference type="Gene3D" id="1.10.1410.30">
    <property type="entry name" value="CCA tRNA nucleotidyltransferase, domain 2"/>
    <property type="match status" value="1"/>
</dbReference>
<dbReference type="GO" id="GO:0005524">
    <property type="term" value="F:ATP binding"/>
    <property type="evidence" value="ECO:0007669"/>
    <property type="project" value="UniProtKB-UniRule"/>
</dbReference>
<feature type="binding site" evidence="10">
    <location>
        <position position="169"/>
    </location>
    <ligand>
        <name>ATP</name>
        <dbReference type="ChEBI" id="CHEBI:30616"/>
    </ligand>
</feature>
<dbReference type="STRING" id="1838285.SCAL_000786"/>
<feature type="binding site" evidence="10">
    <location>
        <position position="188"/>
    </location>
    <ligand>
        <name>ATP</name>
        <dbReference type="ChEBI" id="CHEBI:30616"/>
    </ligand>
</feature>
<dbReference type="SUPFAM" id="SSF81301">
    <property type="entry name" value="Nucleotidyltransferase"/>
    <property type="match status" value="1"/>
</dbReference>
<comment type="caution">
    <text evidence="14">The sequence shown here is derived from an EMBL/GenBank/DDBJ whole genome shotgun (WGS) entry which is preliminary data.</text>
</comment>
<dbReference type="AlphaFoldDB" id="A0A1F2PBY0"/>
<protein>
    <recommendedName>
        <fullName evidence="10">CCA-adding enzyme</fullName>
        <ecNumber evidence="10">2.7.7.72</ecNumber>
    </recommendedName>
    <alternativeName>
        <fullName evidence="10">CCA tRNA nucleotidyltransferase</fullName>
    </alternativeName>
    <alternativeName>
        <fullName evidence="10">tRNA CCA-pyrophosphorylase</fullName>
    </alternativeName>
    <alternativeName>
        <fullName evidence="10">tRNA adenylyl-/cytidylyl- transferase</fullName>
    </alternativeName>
    <alternativeName>
        <fullName evidence="10">tRNA nucleotidyltransferase</fullName>
    </alternativeName>
    <alternativeName>
        <fullName evidence="10">tRNA-NT</fullName>
    </alternativeName>
</protein>
<evidence type="ECO:0000256" key="4">
    <source>
        <dbReference type="ARBA" id="ARBA00022723"/>
    </source>
</evidence>
<evidence type="ECO:0000256" key="9">
    <source>
        <dbReference type="ARBA" id="ARBA00022884"/>
    </source>
</evidence>
<dbReference type="InterPro" id="IPR015329">
    <property type="entry name" value="tRNA_NucTransf2"/>
</dbReference>
<feature type="domain" description="Polymerase nucleotidyl transferase" evidence="11">
    <location>
        <begin position="53"/>
        <end position="169"/>
    </location>
</feature>
<dbReference type="CDD" id="cd05400">
    <property type="entry name" value="NT_2-5OAS_ClassI-CCAase"/>
    <property type="match status" value="1"/>
</dbReference>
<dbReference type="InterPro" id="IPR006116">
    <property type="entry name" value="NT_2-5OAS_ClassI-CCAase"/>
</dbReference>
<dbReference type="SUPFAM" id="SSF81631">
    <property type="entry name" value="PAP/OAS1 substrate-binding domain"/>
    <property type="match status" value="1"/>
</dbReference>
<dbReference type="NCBIfam" id="TIGR03671">
    <property type="entry name" value="cca_archaeal"/>
    <property type="match status" value="1"/>
</dbReference>
<feature type="domain" description="CCA-adding enzyme C-terminal" evidence="13">
    <location>
        <begin position="312"/>
        <end position="450"/>
    </location>
</feature>
<comment type="catalytic activity">
    <reaction evidence="10">
        <text>a tRNA precursor + 2 CTP + ATP = a tRNA with a 3' CCA end + 3 diphosphate</text>
        <dbReference type="Rhea" id="RHEA:14433"/>
        <dbReference type="Rhea" id="RHEA-COMP:10465"/>
        <dbReference type="Rhea" id="RHEA-COMP:10468"/>
        <dbReference type="ChEBI" id="CHEBI:30616"/>
        <dbReference type="ChEBI" id="CHEBI:33019"/>
        <dbReference type="ChEBI" id="CHEBI:37563"/>
        <dbReference type="ChEBI" id="CHEBI:74896"/>
        <dbReference type="ChEBI" id="CHEBI:83071"/>
        <dbReference type="EC" id="2.7.7.72"/>
    </reaction>
</comment>
<dbReference type="GO" id="GO:0042245">
    <property type="term" value="P:RNA repair"/>
    <property type="evidence" value="ECO:0007669"/>
    <property type="project" value="UniProtKB-KW"/>
</dbReference>
<name>A0A1F2PBY0_9EURY</name>
<comment type="function">
    <text evidence="10">Catalyzes the addition and repair of the essential 3'-terminal CCA sequence in tRNAs without using a nucleic acid template. Adds these three nucleotides in the order of C, C, and A to the tRNA nucleotide-73, using CTP and ATP as substrates and producing inorganic pyrophosphate. tRNA 3'-terminal CCA addition is required both for tRNA processing and repair. Also involved in tRNA surveillance by mediating tandem CCA addition to generate a CCACCA at the 3' terminus of unstable tRNAs. While stable tRNAs receive only 3'-terminal CCA, unstable tRNAs are marked with CCACCA and rapidly degraded.</text>
</comment>
<feature type="binding site" evidence="10">
    <location>
        <position position="197"/>
    </location>
    <ligand>
        <name>ATP</name>
        <dbReference type="ChEBI" id="CHEBI:30616"/>
    </ligand>
</feature>
<dbReference type="Pfam" id="PF01909">
    <property type="entry name" value="NTP_transf_2"/>
    <property type="match status" value="1"/>
</dbReference>
<gene>
    <name evidence="10" type="primary">cca</name>
    <name evidence="14" type="ORF">SCAL_000786</name>
</gene>
<evidence type="ECO:0000313" key="15">
    <source>
        <dbReference type="Proteomes" id="UP000186940"/>
    </source>
</evidence>
<dbReference type="PIRSF" id="PIRSF005335">
    <property type="entry name" value="CCA_arch"/>
    <property type="match status" value="1"/>
</dbReference>
<evidence type="ECO:0000256" key="10">
    <source>
        <dbReference type="HAMAP-Rule" id="MF_01264"/>
    </source>
</evidence>
<evidence type="ECO:0000256" key="3">
    <source>
        <dbReference type="ARBA" id="ARBA00022695"/>
    </source>
</evidence>
<feature type="domain" description="tRNA nucleotidyltransferase substrate binding" evidence="12">
    <location>
        <begin position="182"/>
        <end position="293"/>
    </location>
</feature>
<dbReference type="Proteomes" id="UP000186940">
    <property type="component" value="Unassembled WGS sequence"/>
</dbReference>
<feature type="binding site" evidence="10">
    <location>
        <position position="188"/>
    </location>
    <ligand>
        <name>CTP</name>
        <dbReference type="ChEBI" id="CHEBI:37563"/>
    </ligand>
</feature>
<keyword evidence="3 10" id="KW-0548">Nucleotidyltransferase</keyword>
<dbReference type="InterPro" id="IPR008229">
    <property type="entry name" value="CCA-adding_arc"/>
</dbReference>
<dbReference type="InterPro" id="IPR002934">
    <property type="entry name" value="Polymerase_NTP_transf_dom"/>
</dbReference>
<dbReference type="GO" id="GO:0004810">
    <property type="term" value="F:CCA tRNA nucleotidyltransferase activity"/>
    <property type="evidence" value="ECO:0007669"/>
    <property type="project" value="UniProtKB-UniRule"/>
</dbReference>
<feature type="binding site" evidence="10">
    <location>
        <position position="81"/>
    </location>
    <ligand>
        <name>Mg(2+)</name>
        <dbReference type="ChEBI" id="CHEBI:18420"/>
    </ligand>
</feature>
<dbReference type="GO" id="GO:0001680">
    <property type="term" value="P:tRNA 3'-terminal CCA addition"/>
    <property type="evidence" value="ECO:0007669"/>
    <property type="project" value="UniProtKB-UniRule"/>
</dbReference>
<keyword evidence="9 10" id="KW-0694">RNA-binding</keyword>
<feature type="binding site" evidence="10">
    <location>
        <position position="67"/>
    </location>
    <ligand>
        <name>CTP</name>
        <dbReference type="ChEBI" id="CHEBI:37563"/>
    </ligand>
</feature>
<dbReference type="InterPro" id="IPR042090">
    <property type="entry name" value="CCA_tRNA_nucleotrans_2"/>
</dbReference>
<keyword evidence="7 10" id="KW-0067">ATP-binding</keyword>
<evidence type="ECO:0000256" key="5">
    <source>
        <dbReference type="ARBA" id="ARBA00022741"/>
    </source>
</evidence>
<feature type="binding site" evidence="10">
    <location>
        <position position="169"/>
    </location>
    <ligand>
        <name>CTP</name>
        <dbReference type="ChEBI" id="CHEBI:37563"/>
    </ligand>
</feature>
<sequence length="478" mass="54518">MTSPSHGGDPEFESQRAHQILKEVLKKVKPDQAEVERLERFARFITDKIYSAAASLFIEIEVMLVGSAARGTWVSGEHDLDLFMLFEANQTRAELELNGIEIGKYVVKQDYSDEEFYCISYEKEYAEHPYIKAVFGDRMGGKYEVDIVPCFAVTDPAKIESAVDRTPFHNQYVLSKIAGLEDEVLLLKQFMRGIGVYGSELKRQGFSGYLTELLVIHYGSFLKVLKEAANSWKAGMRIDIESHGKYEGADPLIVIDPVDPMRNVAAALSIENFGRFIDGAHRFLESPSIDLFFPKEPAPVEIDEFDEIASRRGTRFIFIAFDRPPVVEDILYPQLRRSATGATELLHREGFRVYRDAVWAGRHHAVILLELEVATLPAIKKHWGPPVWKRRHAAKFRSKHEGATYGIHIKDGRYLVDIERKYTDAKDFLGANLRKGTLGKNLKNADFAIIEGKKIFDLLEEEDFKVFLRTYFEPRLTT</sequence>
<dbReference type="GO" id="GO:0000287">
    <property type="term" value="F:magnesium ion binding"/>
    <property type="evidence" value="ECO:0007669"/>
    <property type="project" value="UniProtKB-UniRule"/>
</dbReference>
<dbReference type="Pfam" id="PF21133">
    <property type="entry name" value="CAA_C"/>
    <property type="match status" value="1"/>
</dbReference>
<dbReference type="Gene3D" id="3.30.70.590">
    <property type="entry name" value="Poly(A) polymerase predicted RNA binding domain"/>
    <property type="match status" value="1"/>
</dbReference>
<reference evidence="14" key="1">
    <citation type="submission" date="2016-05" db="EMBL/GenBank/DDBJ databases">
        <title>Microbial consortia oxidize butane by reversing methanogenesis.</title>
        <authorList>
            <person name="Laso-Perez R."/>
            <person name="Richter M."/>
            <person name="Wegener G."/>
            <person name="Musat F."/>
        </authorList>
    </citation>
    <scope>NUCLEOTIDE SEQUENCE [LARGE SCALE GENOMIC DNA]</scope>
    <source>
        <strain evidence="14">BOX2</strain>
    </source>
</reference>
<proteinExistence type="inferred from homology"/>
<feature type="binding site" evidence="10">
    <location>
        <position position="70"/>
    </location>
    <ligand>
        <name>ATP</name>
        <dbReference type="ChEBI" id="CHEBI:30616"/>
    </ligand>
</feature>
<dbReference type="InterPro" id="IPR043519">
    <property type="entry name" value="NT_sf"/>
</dbReference>
<feature type="binding site" evidence="10">
    <location>
        <position position="79"/>
    </location>
    <ligand>
        <name>Mg(2+)</name>
        <dbReference type="ChEBI" id="CHEBI:18420"/>
    </ligand>
</feature>
<keyword evidence="2 10" id="KW-0819">tRNA processing</keyword>
<keyword evidence="4 10" id="KW-0479">Metal-binding</keyword>